<name>A0AAE0SZ48_9BIVA</name>
<accession>A0AAE0SZ48</accession>
<evidence type="ECO:0000313" key="2">
    <source>
        <dbReference type="Proteomes" id="UP001195483"/>
    </source>
</evidence>
<feature type="non-terminal residue" evidence="1">
    <location>
        <position position="63"/>
    </location>
</feature>
<keyword evidence="2" id="KW-1185">Reference proteome</keyword>
<gene>
    <name evidence="1" type="ORF">CHS0354_014212</name>
</gene>
<evidence type="ECO:0000313" key="1">
    <source>
        <dbReference type="EMBL" id="KAK3600847.1"/>
    </source>
</evidence>
<organism evidence="1 2">
    <name type="scientific">Potamilus streckersoni</name>
    <dbReference type="NCBI Taxonomy" id="2493646"/>
    <lineage>
        <taxon>Eukaryota</taxon>
        <taxon>Metazoa</taxon>
        <taxon>Spiralia</taxon>
        <taxon>Lophotrochozoa</taxon>
        <taxon>Mollusca</taxon>
        <taxon>Bivalvia</taxon>
        <taxon>Autobranchia</taxon>
        <taxon>Heteroconchia</taxon>
        <taxon>Palaeoheterodonta</taxon>
        <taxon>Unionida</taxon>
        <taxon>Unionoidea</taxon>
        <taxon>Unionidae</taxon>
        <taxon>Ambleminae</taxon>
        <taxon>Lampsilini</taxon>
        <taxon>Potamilus</taxon>
    </lineage>
</organism>
<comment type="caution">
    <text evidence="1">The sequence shown here is derived from an EMBL/GenBank/DDBJ whole genome shotgun (WGS) entry which is preliminary data.</text>
</comment>
<dbReference type="Proteomes" id="UP001195483">
    <property type="component" value="Unassembled WGS sequence"/>
</dbReference>
<dbReference type="EMBL" id="JAEAOA010000874">
    <property type="protein sequence ID" value="KAK3600847.1"/>
    <property type="molecule type" value="Genomic_DNA"/>
</dbReference>
<dbReference type="AlphaFoldDB" id="A0AAE0SZ48"/>
<proteinExistence type="predicted"/>
<reference evidence="1" key="2">
    <citation type="journal article" date="2021" name="Genome Biol. Evol.">
        <title>Developing a high-quality reference genome for a parasitic bivalve with doubly uniparental inheritance (Bivalvia: Unionida).</title>
        <authorList>
            <person name="Smith C.H."/>
        </authorList>
    </citation>
    <scope>NUCLEOTIDE SEQUENCE</scope>
    <source>
        <strain evidence="1">CHS0354</strain>
        <tissue evidence="1">Mantle</tissue>
    </source>
</reference>
<sequence length="63" mass="7515">MSSLKFSCRTSSVYSQIRTEWHPSSQKDYQHDAMIRHISVYMADVVSRDKWTIEMGRYKLTQI</sequence>
<reference evidence="1" key="1">
    <citation type="journal article" date="2021" name="Genome Biol. Evol.">
        <title>A High-Quality Reference Genome for a Parasitic Bivalve with Doubly Uniparental Inheritance (Bivalvia: Unionida).</title>
        <authorList>
            <person name="Smith C.H."/>
        </authorList>
    </citation>
    <scope>NUCLEOTIDE SEQUENCE</scope>
    <source>
        <strain evidence="1">CHS0354</strain>
    </source>
</reference>
<reference evidence="1" key="3">
    <citation type="submission" date="2023-05" db="EMBL/GenBank/DDBJ databases">
        <authorList>
            <person name="Smith C.H."/>
        </authorList>
    </citation>
    <scope>NUCLEOTIDE SEQUENCE</scope>
    <source>
        <strain evidence="1">CHS0354</strain>
        <tissue evidence="1">Mantle</tissue>
    </source>
</reference>
<protein>
    <submittedName>
        <fullName evidence="1">Uncharacterized protein</fullName>
    </submittedName>
</protein>